<dbReference type="InterPro" id="IPR026262">
    <property type="entry name" value="DinJ"/>
</dbReference>
<evidence type="ECO:0000313" key="4">
    <source>
        <dbReference type="EMBL" id="MCK1794273.1"/>
    </source>
</evidence>
<comment type="caution">
    <text evidence="4">The sequence shown here is derived from an EMBL/GenBank/DDBJ whole genome shotgun (WGS) entry which is preliminary data.</text>
</comment>
<feature type="region of interest" description="Disordered" evidence="3">
    <location>
        <begin position="65"/>
        <end position="88"/>
    </location>
</feature>
<dbReference type="PIRSF" id="PIRSF003108">
    <property type="entry name" value="DinJ"/>
    <property type="match status" value="1"/>
</dbReference>
<dbReference type="InterPro" id="IPR013321">
    <property type="entry name" value="Arc_rbn_hlx_hlx"/>
</dbReference>
<evidence type="ECO:0000256" key="1">
    <source>
        <dbReference type="ARBA" id="ARBA00010562"/>
    </source>
</evidence>
<name>A0ABT0F8C0_9PSED</name>
<dbReference type="Gene3D" id="1.10.1220.10">
    <property type="entry name" value="Met repressor-like"/>
    <property type="match status" value="1"/>
</dbReference>
<keyword evidence="2" id="KW-1277">Toxin-antitoxin system</keyword>
<dbReference type="PANTHER" id="PTHR38781:SF1">
    <property type="entry name" value="ANTITOXIN DINJ-RELATED"/>
    <property type="match status" value="1"/>
</dbReference>
<sequence>MANTEVVRTRIESDLKASATAVLAEMGMTVSQAIRMMLVQVVQTQELPFEVKAPSLNARAQKALEAPTEEKGIRQHESSADFFKSLGI</sequence>
<evidence type="ECO:0000313" key="5">
    <source>
        <dbReference type="Proteomes" id="UP001299876"/>
    </source>
</evidence>
<gene>
    <name evidence="4" type="ORF">L9059_29660</name>
</gene>
<proteinExistence type="inferred from homology"/>
<accession>A0ABT0F8C0</accession>
<protein>
    <submittedName>
        <fullName evidence="4">Type II toxin-antitoxin system RelB/DinJ family antitoxin</fullName>
    </submittedName>
</protein>
<dbReference type="NCBIfam" id="TIGR02384">
    <property type="entry name" value="RelB_DinJ"/>
    <property type="match status" value="1"/>
</dbReference>
<dbReference type="RefSeq" id="WP_247295113.1">
    <property type="nucleotide sequence ID" value="NZ_JAKNRW010000062.1"/>
</dbReference>
<feature type="compositionally biased region" description="Basic and acidic residues" evidence="3">
    <location>
        <begin position="68"/>
        <end position="79"/>
    </location>
</feature>
<evidence type="ECO:0000256" key="3">
    <source>
        <dbReference type="SAM" id="MobiDB-lite"/>
    </source>
</evidence>
<dbReference type="EMBL" id="JAKNRW010000062">
    <property type="protein sequence ID" value="MCK1794273.1"/>
    <property type="molecule type" value="Genomic_DNA"/>
</dbReference>
<organism evidence="4 5">
    <name type="scientific">Pseudomonas violetae</name>
    <dbReference type="NCBI Taxonomy" id="2915813"/>
    <lineage>
        <taxon>Bacteria</taxon>
        <taxon>Pseudomonadati</taxon>
        <taxon>Pseudomonadota</taxon>
        <taxon>Gammaproteobacteria</taxon>
        <taxon>Pseudomonadales</taxon>
        <taxon>Pseudomonadaceae</taxon>
        <taxon>Pseudomonas</taxon>
    </lineage>
</organism>
<dbReference type="Pfam" id="PF04221">
    <property type="entry name" value="RelB"/>
    <property type="match status" value="1"/>
</dbReference>
<keyword evidence="5" id="KW-1185">Reference proteome</keyword>
<reference evidence="4 5" key="1">
    <citation type="submission" date="2022-02" db="EMBL/GenBank/DDBJ databases">
        <title>Comparative genomics of the first Antarctic Pseudomonas spp. capable of biotransforming 2,4,6-Trinitrotoluene.</title>
        <authorList>
            <person name="Cabrera M.A."/>
            <person name="Marquez S.L."/>
            <person name="Perez-Donoso J.M."/>
        </authorList>
    </citation>
    <scope>NUCLEOTIDE SEQUENCE [LARGE SCALE GENOMIC DNA]</scope>
    <source>
        <strain evidence="4 5">TNT19</strain>
    </source>
</reference>
<dbReference type="InterPro" id="IPR007337">
    <property type="entry name" value="RelB/DinJ"/>
</dbReference>
<comment type="similarity">
    <text evidence="1">Belongs to the RelB/DinJ antitoxin family.</text>
</comment>
<evidence type="ECO:0000256" key="2">
    <source>
        <dbReference type="ARBA" id="ARBA00022649"/>
    </source>
</evidence>
<dbReference type="Proteomes" id="UP001299876">
    <property type="component" value="Unassembled WGS sequence"/>
</dbReference>
<dbReference type="PANTHER" id="PTHR38781">
    <property type="entry name" value="ANTITOXIN DINJ-RELATED"/>
    <property type="match status" value="1"/>
</dbReference>